<feature type="coiled-coil region" evidence="1">
    <location>
        <begin position="171"/>
        <end position="198"/>
    </location>
</feature>
<organism evidence="3 4">
    <name type="scientific">Striga asiatica</name>
    <name type="common">Asiatic witchweed</name>
    <name type="synonym">Buchnera asiatica</name>
    <dbReference type="NCBI Taxonomy" id="4170"/>
    <lineage>
        <taxon>Eukaryota</taxon>
        <taxon>Viridiplantae</taxon>
        <taxon>Streptophyta</taxon>
        <taxon>Embryophyta</taxon>
        <taxon>Tracheophyta</taxon>
        <taxon>Spermatophyta</taxon>
        <taxon>Magnoliopsida</taxon>
        <taxon>eudicotyledons</taxon>
        <taxon>Gunneridae</taxon>
        <taxon>Pentapetalae</taxon>
        <taxon>asterids</taxon>
        <taxon>lamiids</taxon>
        <taxon>Lamiales</taxon>
        <taxon>Orobanchaceae</taxon>
        <taxon>Buchnereae</taxon>
        <taxon>Striga</taxon>
    </lineage>
</organism>
<gene>
    <name evidence="3" type="ORF">STAS_07152</name>
</gene>
<feature type="compositionally biased region" description="Basic residues" evidence="2">
    <location>
        <begin position="470"/>
        <end position="491"/>
    </location>
</feature>
<accession>A0A5A7PF33</accession>
<comment type="caution">
    <text evidence="3">The sequence shown here is derived from an EMBL/GenBank/DDBJ whole genome shotgun (WGS) entry which is preliminary data.</text>
</comment>
<evidence type="ECO:0000313" key="3">
    <source>
        <dbReference type="EMBL" id="GER31168.1"/>
    </source>
</evidence>
<dbReference type="InterPro" id="IPR038745">
    <property type="entry name" value="AT4G37440-like"/>
</dbReference>
<keyword evidence="1" id="KW-0175">Coiled coil</keyword>
<feature type="region of interest" description="Disordered" evidence="2">
    <location>
        <begin position="27"/>
        <end position="47"/>
    </location>
</feature>
<dbReference type="Proteomes" id="UP000325081">
    <property type="component" value="Unassembled WGS sequence"/>
</dbReference>
<evidence type="ECO:0000256" key="2">
    <source>
        <dbReference type="SAM" id="MobiDB-lite"/>
    </source>
</evidence>
<dbReference type="PANTHER" id="PTHR34057:SF10">
    <property type="entry name" value="TRANSPOSASE, PTTA_EN_SPM, PLANT"/>
    <property type="match status" value="1"/>
</dbReference>
<feature type="region of interest" description="Disordered" evidence="2">
    <location>
        <begin position="443"/>
        <end position="491"/>
    </location>
</feature>
<evidence type="ECO:0000256" key="1">
    <source>
        <dbReference type="SAM" id="Coils"/>
    </source>
</evidence>
<dbReference type="AlphaFoldDB" id="A0A5A7PF33"/>
<dbReference type="EMBL" id="BKCP01004439">
    <property type="protein sequence ID" value="GER31168.1"/>
    <property type="molecule type" value="Genomic_DNA"/>
</dbReference>
<protein>
    <submittedName>
        <fullName evidence="3">Uncharacterized protein</fullName>
    </submittedName>
</protein>
<dbReference type="CDD" id="cd11650">
    <property type="entry name" value="AT4G37440_like"/>
    <property type="match status" value="1"/>
</dbReference>
<dbReference type="PANTHER" id="PTHR34057">
    <property type="entry name" value="ELONGATION FACTOR"/>
    <property type="match status" value="1"/>
</dbReference>
<keyword evidence="4" id="KW-1185">Reference proteome</keyword>
<sequence>MEVSAYKADGIFAKELEDELMKFTVKSEDNGGVEEPPLVNQTDQKNNEVEVNITECTKSMGNKAFIPQHQDSTESEGSSSFDDSDSDFENFDSLGNSEALSGFCGDIDGFGDNFSLYVVLRHVIFSSIVNSLDSFDRVELVYIPQKKKLTAHWRSFIQPIMWRCKWTELQIKKLQSLAQKYDRELEAHNKRKQIQLEDTSLEDGVKSVPFSRTTATDDLFKRKKRRMKEATTDVAEYMSRHNLFSYYENKKSSIDGASMSNLSKSSAAQKANIDEEVWTNDDLSTFVAGDGDNSLEEILRKIELLQSQAGQLRSRVNRVIQGNAEKFHFVDELLPMPFEAPTASNGDGMAVGTYIASQLMSEYNMGDLHASESEVTNHGEGVHNANASTDHAPFADSYRNVEDGALIDNQRVKEEINFEEVIINPSQKPPLKTIVPVNTISPQLASEPNLPANNRSSPKVRSVSKTTAPRTKRKRGWKKGVRRKPRRSTGS</sequence>
<evidence type="ECO:0000313" key="4">
    <source>
        <dbReference type="Proteomes" id="UP000325081"/>
    </source>
</evidence>
<name>A0A5A7PF33_STRAF</name>
<feature type="compositionally biased region" description="Polar residues" evidence="2">
    <location>
        <begin position="443"/>
        <end position="468"/>
    </location>
</feature>
<dbReference type="OrthoDB" id="21648at2759"/>
<proteinExistence type="predicted"/>
<reference evidence="4" key="1">
    <citation type="journal article" date="2019" name="Curr. Biol.">
        <title>Genome Sequence of Striga asiatica Provides Insight into the Evolution of Plant Parasitism.</title>
        <authorList>
            <person name="Yoshida S."/>
            <person name="Kim S."/>
            <person name="Wafula E.K."/>
            <person name="Tanskanen J."/>
            <person name="Kim Y.M."/>
            <person name="Honaas L."/>
            <person name="Yang Z."/>
            <person name="Spallek T."/>
            <person name="Conn C.E."/>
            <person name="Ichihashi Y."/>
            <person name="Cheong K."/>
            <person name="Cui S."/>
            <person name="Der J.P."/>
            <person name="Gundlach H."/>
            <person name="Jiao Y."/>
            <person name="Hori C."/>
            <person name="Ishida J.K."/>
            <person name="Kasahara H."/>
            <person name="Kiba T."/>
            <person name="Kim M.S."/>
            <person name="Koo N."/>
            <person name="Laohavisit A."/>
            <person name="Lee Y.H."/>
            <person name="Lumba S."/>
            <person name="McCourt P."/>
            <person name="Mortimer J.C."/>
            <person name="Mutuku J.M."/>
            <person name="Nomura T."/>
            <person name="Sasaki-Sekimoto Y."/>
            <person name="Seto Y."/>
            <person name="Wang Y."/>
            <person name="Wakatake T."/>
            <person name="Sakakibara H."/>
            <person name="Demura T."/>
            <person name="Yamaguchi S."/>
            <person name="Yoneyama K."/>
            <person name="Manabe R.I."/>
            <person name="Nelson D.C."/>
            <person name="Schulman A.H."/>
            <person name="Timko M.P."/>
            <person name="dePamphilis C.W."/>
            <person name="Choi D."/>
            <person name="Shirasu K."/>
        </authorList>
    </citation>
    <scope>NUCLEOTIDE SEQUENCE [LARGE SCALE GENOMIC DNA]</scope>
    <source>
        <strain evidence="4">cv. UVA1</strain>
    </source>
</reference>